<organism evidence="1 2">
    <name type="scientific">Exidia glandulosa HHB12029</name>
    <dbReference type="NCBI Taxonomy" id="1314781"/>
    <lineage>
        <taxon>Eukaryota</taxon>
        <taxon>Fungi</taxon>
        <taxon>Dikarya</taxon>
        <taxon>Basidiomycota</taxon>
        <taxon>Agaricomycotina</taxon>
        <taxon>Agaricomycetes</taxon>
        <taxon>Auriculariales</taxon>
        <taxon>Exidiaceae</taxon>
        <taxon>Exidia</taxon>
    </lineage>
</organism>
<dbReference type="InterPro" id="IPR036249">
    <property type="entry name" value="Thioredoxin-like_sf"/>
</dbReference>
<accession>A0A165EFM6</accession>
<protein>
    <submittedName>
        <fullName evidence="1">Uncharacterized protein</fullName>
    </submittedName>
</protein>
<dbReference type="PANTHER" id="PTHR33875:SF2">
    <property type="entry name" value="ACR183CP"/>
    <property type="match status" value="1"/>
</dbReference>
<dbReference type="InParanoid" id="A0A165EFM6"/>
<evidence type="ECO:0000313" key="1">
    <source>
        <dbReference type="EMBL" id="KZV86827.1"/>
    </source>
</evidence>
<gene>
    <name evidence="1" type="ORF">EXIGLDRAFT_680576</name>
</gene>
<sequence length="207" mass="22810">MALQPSLNPLLIIGSHTAPHTLDFFLDFVCPYSKKAAQNGIDTVLKGKLLAPGGKFNGKVKVILRLHVQPWHVGSQLTHESALAVLRVAPESFWKYSAALFEHQEDYFDIPISSLTPVQVREKLVKLAESVIGADKAAAVRDLLTHKTSPNGGVAVTEDLKYLIKYSRQNSIHVSPTVLWNGLVANEVSSSWGEKEWTDFLEQKAAV</sequence>
<keyword evidence="2" id="KW-1185">Reference proteome</keyword>
<dbReference type="OrthoDB" id="37297at2759"/>
<reference evidence="1 2" key="1">
    <citation type="journal article" date="2016" name="Mol. Biol. Evol.">
        <title>Comparative Genomics of Early-Diverging Mushroom-Forming Fungi Provides Insights into the Origins of Lignocellulose Decay Capabilities.</title>
        <authorList>
            <person name="Nagy L.G."/>
            <person name="Riley R."/>
            <person name="Tritt A."/>
            <person name="Adam C."/>
            <person name="Daum C."/>
            <person name="Floudas D."/>
            <person name="Sun H."/>
            <person name="Yadav J.S."/>
            <person name="Pangilinan J."/>
            <person name="Larsson K.H."/>
            <person name="Matsuura K."/>
            <person name="Barry K."/>
            <person name="Labutti K."/>
            <person name="Kuo R."/>
            <person name="Ohm R.A."/>
            <person name="Bhattacharya S.S."/>
            <person name="Shirouzu T."/>
            <person name="Yoshinaga Y."/>
            <person name="Martin F.M."/>
            <person name="Grigoriev I.V."/>
            <person name="Hibbett D.S."/>
        </authorList>
    </citation>
    <scope>NUCLEOTIDE SEQUENCE [LARGE SCALE GENOMIC DNA]</scope>
    <source>
        <strain evidence="1 2">HHB12029</strain>
    </source>
</reference>
<proteinExistence type="predicted"/>
<name>A0A165EFM6_EXIGL</name>
<dbReference type="PANTHER" id="PTHR33875">
    <property type="entry name" value="OS09G0542200 PROTEIN"/>
    <property type="match status" value="1"/>
</dbReference>
<dbReference type="Gene3D" id="3.40.30.10">
    <property type="entry name" value="Glutaredoxin"/>
    <property type="match status" value="1"/>
</dbReference>
<dbReference type="Proteomes" id="UP000077266">
    <property type="component" value="Unassembled WGS sequence"/>
</dbReference>
<dbReference type="EMBL" id="KV426143">
    <property type="protein sequence ID" value="KZV86827.1"/>
    <property type="molecule type" value="Genomic_DNA"/>
</dbReference>
<dbReference type="STRING" id="1314781.A0A165EFM6"/>
<dbReference type="SUPFAM" id="SSF52833">
    <property type="entry name" value="Thioredoxin-like"/>
    <property type="match status" value="1"/>
</dbReference>
<evidence type="ECO:0000313" key="2">
    <source>
        <dbReference type="Proteomes" id="UP000077266"/>
    </source>
</evidence>
<dbReference type="AlphaFoldDB" id="A0A165EFM6"/>